<proteinExistence type="inferred from homology"/>
<evidence type="ECO:0000256" key="5">
    <source>
        <dbReference type="ARBA" id="ARBA00022989"/>
    </source>
</evidence>
<dbReference type="RefSeq" id="WP_047251452.1">
    <property type="nucleotide sequence ID" value="NZ_CP011367.1"/>
</dbReference>
<dbReference type="AlphaFoldDB" id="A0A0G3G2U1"/>
<organism evidence="9 10">
    <name type="scientific">Thioalkalivibrio versutus</name>
    <dbReference type="NCBI Taxonomy" id="106634"/>
    <lineage>
        <taxon>Bacteria</taxon>
        <taxon>Pseudomonadati</taxon>
        <taxon>Pseudomonadota</taxon>
        <taxon>Gammaproteobacteria</taxon>
        <taxon>Chromatiales</taxon>
        <taxon>Ectothiorhodospiraceae</taxon>
        <taxon>Thioalkalivibrio</taxon>
    </lineage>
</organism>
<dbReference type="STRING" id="106634.TVD_09305"/>
<name>A0A0G3G2U1_9GAMM</name>
<accession>A0A0G3G2U1</accession>
<dbReference type="EMBL" id="CP011367">
    <property type="protein sequence ID" value="AKJ95540.1"/>
    <property type="molecule type" value="Genomic_DNA"/>
</dbReference>
<evidence type="ECO:0000313" key="9">
    <source>
        <dbReference type="EMBL" id="AKJ95540.1"/>
    </source>
</evidence>
<keyword evidence="4 8" id="KW-0812">Transmembrane</keyword>
<dbReference type="GO" id="GO:0005886">
    <property type="term" value="C:plasma membrane"/>
    <property type="evidence" value="ECO:0007669"/>
    <property type="project" value="UniProtKB-SubCell"/>
</dbReference>
<keyword evidence="5 8" id="KW-1133">Transmembrane helix</keyword>
<evidence type="ECO:0000256" key="4">
    <source>
        <dbReference type="ARBA" id="ARBA00022692"/>
    </source>
</evidence>
<reference evidence="9 10" key="1">
    <citation type="submission" date="2015-04" db="EMBL/GenBank/DDBJ databases">
        <title>Complete Sequence for the Genome of the Thioalkalivibrio versutus D301.</title>
        <authorList>
            <person name="Mu T."/>
            <person name="Zhou J."/>
            <person name="Xu X."/>
        </authorList>
    </citation>
    <scope>NUCLEOTIDE SEQUENCE [LARGE SCALE GENOMIC DNA]</scope>
    <source>
        <strain evidence="9 10">D301</strain>
    </source>
</reference>
<dbReference type="Proteomes" id="UP000064201">
    <property type="component" value="Chromosome"/>
</dbReference>
<keyword evidence="10" id="KW-1185">Reference proteome</keyword>
<evidence type="ECO:0000256" key="1">
    <source>
        <dbReference type="ARBA" id="ARBA00004651"/>
    </source>
</evidence>
<keyword evidence="3" id="KW-1003">Cell membrane</keyword>
<dbReference type="OrthoDB" id="7852837at2"/>
<dbReference type="PATRIC" id="fig|106634.4.peg.1906"/>
<sequence length="187" mass="20379">MTPASRSSQPNPGFPGRARSRGRRAIGTAAAAALLWWVLAGHEALLEPLALLAIVLAGSASLLLPTGRPLPLRLRALPDLLGFFLRNSFLGGLDVARRALDPRLPIQPAFVTYRTELAHGPPLTLFMAVISLLPGTLSIRLEGRLLTLHVLDRDADTRAALIALERRIRAAFRDPRDHRDKRNGKTS</sequence>
<feature type="region of interest" description="Disordered" evidence="7">
    <location>
        <begin position="1"/>
        <end position="21"/>
    </location>
</feature>
<dbReference type="GO" id="GO:0008324">
    <property type="term" value="F:monoatomic cation transmembrane transporter activity"/>
    <property type="evidence" value="ECO:0007669"/>
    <property type="project" value="InterPro"/>
</dbReference>
<protein>
    <submittedName>
        <fullName evidence="9">Cation transporter</fullName>
    </submittedName>
</protein>
<evidence type="ECO:0000256" key="6">
    <source>
        <dbReference type="ARBA" id="ARBA00023136"/>
    </source>
</evidence>
<dbReference type="PANTHER" id="PTHR34584">
    <property type="entry name" value="NA(+)/H(+) ANTIPORTER SUBUNIT E1"/>
    <property type="match status" value="1"/>
</dbReference>
<dbReference type="KEGG" id="tvr:TVD_09305"/>
<keyword evidence="6 8" id="KW-0472">Membrane</keyword>
<evidence type="ECO:0000256" key="7">
    <source>
        <dbReference type="SAM" id="MobiDB-lite"/>
    </source>
</evidence>
<feature type="compositionally biased region" description="Polar residues" evidence="7">
    <location>
        <begin position="1"/>
        <end position="11"/>
    </location>
</feature>
<comment type="similarity">
    <text evidence="2">Belongs to the CPA3 antiporters (TC 2.A.63) subunit E family.</text>
</comment>
<evidence type="ECO:0000256" key="8">
    <source>
        <dbReference type="SAM" id="Phobius"/>
    </source>
</evidence>
<feature type="transmembrane region" description="Helical" evidence="8">
    <location>
        <begin position="21"/>
        <end position="39"/>
    </location>
</feature>
<dbReference type="PANTHER" id="PTHR34584:SF1">
    <property type="entry name" value="NA(+)_H(+) ANTIPORTER SUBUNIT E1"/>
    <property type="match status" value="1"/>
</dbReference>
<comment type="subcellular location">
    <subcellularLocation>
        <location evidence="1">Cell membrane</location>
        <topology evidence="1">Multi-pass membrane protein</topology>
    </subcellularLocation>
</comment>
<evidence type="ECO:0000256" key="2">
    <source>
        <dbReference type="ARBA" id="ARBA00006228"/>
    </source>
</evidence>
<dbReference type="InterPro" id="IPR002758">
    <property type="entry name" value="Cation_antiport_E"/>
</dbReference>
<evidence type="ECO:0000313" key="10">
    <source>
        <dbReference type="Proteomes" id="UP000064201"/>
    </source>
</evidence>
<dbReference type="Pfam" id="PF01899">
    <property type="entry name" value="MNHE"/>
    <property type="match status" value="1"/>
</dbReference>
<feature type="transmembrane region" description="Helical" evidence="8">
    <location>
        <begin position="45"/>
        <end position="65"/>
    </location>
</feature>
<evidence type="ECO:0000256" key="3">
    <source>
        <dbReference type="ARBA" id="ARBA00022475"/>
    </source>
</evidence>
<gene>
    <name evidence="9" type="ORF">TVD_09305</name>
</gene>